<keyword evidence="1" id="KW-0472">Membrane</keyword>
<proteinExistence type="predicted"/>
<dbReference type="AlphaFoldDB" id="A0A9P3YQL2"/>
<keyword evidence="1" id="KW-1133">Transmembrane helix</keyword>
<evidence type="ECO:0000313" key="2">
    <source>
        <dbReference type="EMBL" id="HBH2620481.1"/>
    </source>
</evidence>
<reference evidence="2" key="2">
    <citation type="submission" date="2021-06" db="EMBL/GenBank/DDBJ databases">
        <authorList>
            <consortium name="NCBI Pathogen Detection Project"/>
        </authorList>
    </citation>
    <scope>NUCLEOTIDE SEQUENCE</scope>
    <source>
        <strain evidence="2">Clostridioides</strain>
    </source>
</reference>
<keyword evidence="1" id="KW-0812">Transmembrane</keyword>
<accession>A0A9P3YQL2</accession>
<dbReference type="Proteomes" id="UP000879542">
    <property type="component" value="Unassembled WGS sequence"/>
</dbReference>
<organism evidence="2 3">
    <name type="scientific">Clostridioides difficile</name>
    <name type="common">Peptoclostridium difficile</name>
    <dbReference type="NCBI Taxonomy" id="1496"/>
    <lineage>
        <taxon>Bacteria</taxon>
        <taxon>Bacillati</taxon>
        <taxon>Bacillota</taxon>
        <taxon>Clostridia</taxon>
        <taxon>Peptostreptococcales</taxon>
        <taxon>Peptostreptococcaceae</taxon>
        <taxon>Clostridioides</taxon>
    </lineage>
</organism>
<protein>
    <submittedName>
        <fullName evidence="2">Uncharacterized protein</fullName>
    </submittedName>
</protein>
<dbReference type="InterPro" id="IPR047928">
    <property type="entry name" value="Perm_prefix_1"/>
</dbReference>
<sequence length="149" mass="17300">MKIIEEYLEALYKNDTSKEIQDLKEELKEHLIDSTNEFIENGYDINEAQNKAIERFDGSNGVSVELRSIFKQKIEPKKVLLRKLSNSRIVFLNLFGWLLAATAYTINRGFGHIAPPWLIILLIISIVILIILTIIIKRLKKEIKNDYNI</sequence>
<name>A0A9P3YQL2_CLODI</name>
<comment type="caution">
    <text evidence="2">The sequence shown here is derived from an EMBL/GenBank/DDBJ whole genome shotgun (WGS) entry which is preliminary data.</text>
</comment>
<reference evidence="2" key="1">
    <citation type="journal article" date="2018" name="Genome Biol.">
        <title>SKESA: strategic k-mer extension for scrupulous assemblies.</title>
        <authorList>
            <person name="Souvorov A."/>
            <person name="Agarwala R."/>
            <person name="Lipman D.J."/>
        </authorList>
    </citation>
    <scope>NUCLEOTIDE SEQUENCE</scope>
    <source>
        <strain evidence="2">Clostridioides</strain>
    </source>
</reference>
<feature type="transmembrane region" description="Helical" evidence="1">
    <location>
        <begin position="89"/>
        <end position="106"/>
    </location>
</feature>
<dbReference type="NCBIfam" id="NF038403">
    <property type="entry name" value="perm_prefix_1"/>
    <property type="match status" value="1"/>
</dbReference>
<dbReference type="EMBL" id="DAEQIJ010000010">
    <property type="protein sequence ID" value="HBH2620481.1"/>
    <property type="molecule type" value="Genomic_DNA"/>
</dbReference>
<feature type="transmembrane region" description="Helical" evidence="1">
    <location>
        <begin position="118"/>
        <end position="136"/>
    </location>
</feature>
<gene>
    <name evidence="2" type="ORF">KRQ00_002247</name>
</gene>
<evidence type="ECO:0000313" key="3">
    <source>
        <dbReference type="Proteomes" id="UP000879542"/>
    </source>
</evidence>
<dbReference type="RefSeq" id="WP_003426042.1">
    <property type="nucleotide sequence ID" value="NZ_AP025558.1"/>
</dbReference>
<evidence type="ECO:0000256" key="1">
    <source>
        <dbReference type="SAM" id="Phobius"/>
    </source>
</evidence>